<keyword evidence="4 6" id="KW-0067">ATP-binding</keyword>
<dbReference type="InterPro" id="IPR012094">
    <property type="entry name" value="tRNA_Ile_lys_synt"/>
</dbReference>
<dbReference type="GO" id="GO:0032267">
    <property type="term" value="F:tRNA(Ile)-lysidine synthase activity"/>
    <property type="evidence" value="ECO:0007669"/>
    <property type="project" value="UniProtKB-EC"/>
</dbReference>
<comment type="function">
    <text evidence="6">Ligates lysine onto the cytidine present at position 34 of the AUA codon-specific tRNA(Ile) that contains the anticodon CAU, in an ATP-dependent manner. Cytidine is converted to lysidine, thus changing the amino acid specificity of the tRNA from methionine to isoleucine.</text>
</comment>
<dbReference type="InterPro" id="IPR012795">
    <property type="entry name" value="tRNA_Ile_lys_synt_N"/>
</dbReference>
<evidence type="ECO:0000256" key="2">
    <source>
        <dbReference type="ARBA" id="ARBA00022694"/>
    </source>
</evidence>
<keyword evidence="9" id="KW-1185">Reference proteome</keyword>
<feature type="domain" description="tRNA(Ile)-lysidine/2-thiocytidine synthase N-terminal" evidence="7">
    <location>
        <begin position="36"/>
        <end position="208"/>
    </location>
</feature>
<evidence type="ECO:0000256" key="3">
    <source>
        <dbReference type="ARBA" id="ARBA00022741"/>
    </source>
</evidence>
<comment type="similarity">
    <text evidence="6">Belongs to the tRNA(Ile)-lysidine synthase family.</text>
</comment>
<dbReference type="Proteomes" id="UP001623290">
    <property type="component" value="Chromosome"/>
</dbReference>
<organism evidence="8 9">
    <name type="scientific">Thioclava litoralis</name>
    <dbReference type="NCBI Taxonomy" id="3076557"/>
    <lineage>
        <taxon>Bacteria</taxon>
        <taxon>Pseudomonadati</taxon>
        <taxon>Pseudomonadota</taxon>
        <taxon>Alphaproteobacteria</taxon>
        <taxon>Rhodobacterales</taxon>
        <taxon>Paracoccaceae</taxon>
        <taxon>Thioclava</taxon>
    </lineage>
</organism>
<name>A0ABZ1E1X9_9RHOB</name>
<dbReference type="NCBIfam" id="TIGR02432">
    <property type="entry name" value="lysidine_TilS_N"/>
    <property type="match status" value="1"/>
</dbReference>
<feature type="binding site" evidence="6">
    <location>
        <begin position="41"/>
        <end position="46"/>
    </location>
    <ligand>
        <name>ATP</name>
        <dbReference type="ChEBI" id="CHEBI:30616"/>
    </ligand>
</feature>
<comment type="domain">
    <text evidence="6">The N-terminal region contains the highly conserved SGGXDS motif, predicted to be a P-loop motif involved in ATP binding.</text>
</comment>
<evidence type="ECO:0000256" key="1">
    <source>
        <dbReference type="ARBA" id="ARBA00022598"/>
    </source>
</evidence>
<comment type="subcellular location">
    <subcellularLocation>
        <location evidence="6">Cytoplasm</location>
    </subcellularLocation>
</comment>
<protein>
    <recommendedName>
        <fullName evidence="6">tRNA(Ile)-lysidine synthase</fullName>
        <ecNumber evidence="6">6.3.4.19</ecNumber>
    </recommendedName>
    <alternativeName>
        <fullName evidence="6">tRNA(Ile)-2-lysyl-cytidine synthase</fullName>
    </alternativeName>
    <alternativeName>
        <fullName evidence="6">tRNA(Ile)-lysidine synthetase</fullName>
    </alternativeName>
</protein>
<keyword evidence="6" id="KW-0963">Cytoplasm</keyword>
<evidence type="ECO:0000313" key="8">
    <source>
        <dbReference type="EMBL" id="WRY34466.1"/>
    </source>
</evidence>
<dbReference type="InterPro" id="IPR011063">
    <property type="entry name" value="TilS/TtcA_N"/>
</dbReference>
<evidence type="ECO:0000256" key="5">
    <source>
        <dbReference type="ARBA" id="ARBA00048539"/>
    </source>
</evidence>
<dbReference type="SUPFAM" id="SSF52402">
    <property type="entry name" value="Adenine nucleotide alpha hydrolases-like"/>
    <property type="match status" value="1"/>
</dbReference>
<evidence type="ECO:0000256" key="6">
    <source>
        <dbReference type="HAMAP-Rule" id="MF_01161"/>
    </source>
</evidence>
<evidence type="ECO:0000313" key="9">
    <source>
        <dbReference type="Proteomes" id="UP001623290"/>
    </source>
</evidence>
<proteinExistence type="inferred from homology"/>
<dbReference type="Gene3D" id="3.40.50.620">
    <property type="entry name" value="HUPs"/>
    <property type="match status" value="1"/>
</dbReference>
<comment type="catalytic activity">
    <reaction evidence="5 6">
        <text>cytidine(34) in tRNA(Ile2) + L-lysine + ATP = lysidine(34) in tRNA(Ile2) + AMP + diphosphate + H(+)</text>
        <dbReference type="Rhea" id="RHEA:43744"/>
        <dbReference type="Rhea" id="RHEA-COMP:10625"/>
        <dbReference type="Rhea" id="RHEA-COMP:10670"/>
        <dbReference type="ChEBI" id="CHEBI:15378"/>
        <dbReference type="ChEBI" id="CHEBI:30616"/>
        <dbReference type="ChEBI" id="CHEBI:32551"/>
        <dbReference type="ChEBI" id="CHEBI:33019"/>
        <dbReference type="ChEBI" id="CHEBI:82748"/>
        <dbReference type="ChEBI" id="CHEBI:83665"/>
        <dbReference type="ChEBI" id="CHEBI:456215"/>
        <dbReference type="EC" id="6.3.4.19"/>
    </reaction>
</comment>
<dbReference type="CDD" id="cd01992">
    <property type="entry name" value="TilS_N"/>
    <property type="match status" value="1"/>
</dbReference>
<reference evidence="8 9" key="1">
    <citation type="submission" date="2023-09" db="EMBL/GenBank/DDBJ databases">
        <title>Thioclava shenzhenensis sp. nov., a multidrug resistant bacteria-antagonizing species isolated from coastal seawater.</title>
        <authorList>
            <person name="Long M."/>
        </authorList>
    </citation>
    <scope>NUCLEOTIDE SEQUENCE [LARGE SCALE GENOMIC DNA]</scope>
    <source>
        <strain evidence="8 9">FTW29</strain>
    </source>
</reference>
<dbReference type="PANTHER" id="PTHR43033">
    <property type="entry name" value="TRNA(ILE)-LYSIDINE SYNTHASE-RELATED"/>
    <property type="match status" value="1"/>
</dbReference>
<gene>
    <name evidence="6 8" type="primary">tilS</name>
    <name evidence="8" type="ORF">RPE78_04020</name>
</gene>
<evidence type="ECO:0000256" key="4">
    <source>
        <dbReference type="ARBA" id="ARBA00022840"/>
    </source>
</evidence>
<dbReference type="Pfam" id="PF01171">
    <property type="entry name" value="ATP_bind_3"/>
    <property type="match status" value="1"/>
</dbReference>
<dbReference type="HAMAP" id="MF_01161">
    <property type="entry name" value="tRNA_Ile_lys_synt"/>
    <property type="match status" value="1"/>
</dbReference>
<accession>A0ABZ1E1X9</accession>
<dbReference type="InterPro" id="IPR014729">
    <property type="entry name" value="Rossmann-like_a/b/a_fold"/>
</dbReference>
<keyword evidence="3 6" id="KW-0547">Nucleotide-binding</keyword>
<keyword evidence="2 6" id="KW-0819">tRNA processing</keyword>
<dbReference type="EMBL" id="CP135443">
    <property type="protein sequence ID" value="WRY34466.1"/>
    <property type="molecule type" value="Genomic_DNA"/>
</dbReference>
<dbReference type="EC" id="6.3.4.19" evidence="6"/>
<keyword evidence="1 6" id="KW-0436">Ligase</keyword>
<evidence type="ECO:0000259" key="7">
    <source>
        <dbReference type="Pfam" id="PF01171"/>
    </source>
</evidence>
<dbReference type="RefSeq" id="WP_406721287.1">
    <property type="nucleotide sequence ID" value="NZ_CP135443.1"/>
</dbReference>
<sequence length="434" mass="46631">MSGHDKTPTAAPCRGSLPFGPPVPEAFVAAMQGRRVGLAVSGGGDSMAMLHLLAGRLDLAVVTVDHGLRPEAADEARMVGQVARSLGLPHWTLRWQAPSGGNLMDLARRARMELMGAWARQQGVSHIAMAHTADDQMETFFMRLARASGVQGLSGMRQAWVENGVTWHRPLLDLGREDLRAYLRGIGAQWAEDPSNDNPKYDRVKVRQAAPHLAALGITPKEICQTVSHLARAEEALSTALAAMVARHVQIDRGDVVVSLEGLEDEVQGEFRRRLFAVILGWIGGGAYAPRGPKLETFCRDLAQTRTLAGVQRSQKGGTVRFTRELAAVAQQVVAVSSAQITQWDRWRVGRDGPEAQGEAGAYACRGLTIAALGKAGLAQCPDWRATGVPRASLLASPAVWDGPTLLAAPLAGLSNGWNAEIATPFTRSMLFTR</sequence>
<dbReference type="PANTHER" id="PTHR43033:SF1">
    <property type="entry name" value="TRNA(ILE)-LYSIDINE SYNTHASE-RELATED"/>
    <property type="match status" value="1"/>
</dbReference>